<dbReference type="OrthoDB" id="5589766at2759"/>
<protein>
    <submittedName>
        <fullName evidence="2">Uncharacterized protein</fullName>
    </submittedName>
</protein>
<evidence type="ECO:0000313" key="3">
    <source>
        <dbReference type="Proteomes" id="UP000245609"/>
    </source>
</evidence>
<feature type="region of interest" description="Disordered" evidence="1">
    <location>
        <begin position="96"/>
        <end position="149"/>
    </location>
</feature>
<dbReference type="Proteomes" id="UP000245609">
    <property type="component" value="Unassembled WGS sequence"/>
</dbReference>
<name>A0A2T9ZJK2_9FUNG</name>
<organism evidence="2 3">
    <name type="scientific">Smittium megazygosporum</name>
    <dbReference type="NCBI Taxonomy" id="133381"/>
    <lineage>
        <taxon>Eukaryota</taxon>
        <taxon>Fungi</taxon>
        <taxon>Fungi incertae sedis</taxon>
        <taxon>Zoopagomycota</taxon>
        <taxon>Kickxellomycotina</taxon>
        <taxon>Harpellomycetes</taxon>
        <taxon>Harpellales</taxon>
        <taxon>Legeriomycetaceae</taxon>
        <taxon>Smittium</taxon>
    </lineage>
</organism>
<dbReference type="EMBL" id="MBFS01000084">
    <property type="protein sequence ID" value="PVV04745.1"/>
    <property type="molecule type" value="Genomic_DNA"/>
</dbReference>
<evidence type="ECO:0000313" key="2">
    <source>
        <dbReference type="EMBL" id="PVV04745.1"/>
    </source>
</evidence>
<reference evidence="2 3" key="1">
    <citation type="journal article" date="2018" name="MBio">
        <title>Comparative Genomics Reveals the Core Gene Toolbox for the Fungus-Insect Symbiosis.</title>
        <authorList>
            <person name="Wang Y."/>
            <person name="Stata M."/>
            <person name="Wang W."/>
            <person name="Stajich J.E."/>
            <person name="White M.M."/>
            <person name="Moncalvo J.M."/>
        </authorList>
    </citation>
    <scope>NUCLEOTIDE SEQUENCE [LARGE SCALE GENOMIC DNA]</scope>
    <source>
        <strain evidence="2 3">SC-DP-2</strain>
    </source>
</reference>
<feature type="compositionally biased region" description="Polar residues" evidence="1">
    <location>
        <begin position="110"/>
        <end position="119"/>
    </location>
</feature>
<evidence type="ECO:0000256" key="1">
    <source>
        <dbReference type="SAM" id="MobiDB-lite"/>
    </source>
</evidence>
<sequence>MQNKESQNQNNVTSDTSDTPGTNDSSETKNPEWINSELETIGELKKGTMSVQYPDGFSQDFDFLNQGNNLWLPARLHPGTAPNQFREWLQAHKTLTTSTDSGLSRRKSLLSYSGSNPHASTEDKTDADQNFLNRNNTISNPTSSSSIGT</sequence>
<keyword evidence="3" id="KW-1185">Reference proteome</keyword>
<gene>
    <name evidence="2" type="ORF">BB560_000741</name>
</gene>
<feature type="region of interest" description="Disordered" evidence="1">
    <location>
        <begin position="1"/>
        <end position="35"/>
    </location>
</feature>
<dbReference type="AlphaFoldDB" id="A0A2T9ZJK2"/>
<feature type="compositionally biased region" description="Low complexity" evidence="1">
    <location>
        <begin position="133"/>
        <end position="149"/>
    </location>
</feature>
<dbReference type="STRING" id="133381.A0A2T9ZJK2"/>
<feature type="compositionally biased region" description="Polar residues" evidence="1">
    <location>
        <begin position="1"/>
        <end position="25"/>
    </location>
</feature>
<comment type="caution">
    <text evidence="2">The sequence shown here is derived from an EMBL/GenBank/DDBJ whole genome shotgun (WGS) entry which is preliminary data.</text>
</comment>
<accession>A0A2T9ZJK2</accession>
<proteinExistence type="predicted"/>